<evidence type="ECO:0000256" key="4">
    <source>
        <dbReference type="ARBA" id="ARBA00023125"/>
    </source>
</evidence>
<evidence type="ECO:0000259" key="8">
    <source>
        <dbReference type="Pfam" id="PF08281"/>
    </source>
</evidence>
<dbReference type="CDD" id="cd06171">
    <property type="entry name" value="Sigma70_r4"/>
    <property type="match status" value="1"/>
</dbReference>
<dbReference type="Proteomes" id="UP000070598">
    <property type="component" value="Unassembled WGS sequence"/>
</dbReference>
<feature type="domain" description="RNA polymerase sigma factor 70 region 4 type 2" evidence="8">
    <location>
        <begin position="126"/>
        <end position="177"/>
    </location>
</feature>
<evidence type="ECO:0000256" key="6">
    <source>
        <dbReference type="RuleBase" id="RU000716"/>
    </source>
</evidence>
<dbReference type="AlphaFoldDB" id="A0A132N0M6"/>
<dbReference type="InterPro" id="IPR013324">
    <property type="entry name" value="RNA_pol_sigma_r3/r4-like"/>
</dbReference>
<dbReference type="InterPro" id="IPR013325">
    <property type="entry name" value="RNA_pol_sigma_r2"/>
</dbReference>
<dbReference type="Pfam" id="PF04542">
    <property type="entry name" value="Sigma70_r2"/>
    <property type="match status" value="1"/>
</dbReference>
<dbReference type="PROSITE" id="PS01063">
    <property type="entry name" value="SIGMA70_ECF"/>
    <property type="match status" value="1"/>
</dbReference>
<evidence type="ECO:0000313" key="12">
    <source>
        <dbReference type="Proteomes" id="UP000070659"/>
    </source>
</evidence>
<evidence type="ECO:0000313" key="10">
    <source>
        <dbReference type="EMBL" id="KWX09542.1"/>
    </source>
</evidence>
<dbReference type="EMBL" id="JYIJ01000017">
    <property type="protein sequence ID" value="KWX03708.1"/>
    <property type="molecule type" value="Genomic_DNA"/>
</dbReference>
<evidence type="ECO:0000256" key="2">
    <source>
        <dbReference type="ARBA" id="ARBA00023015"/>
    </source>
</evidence>
<dbReference type="InterPro" id="IPR014284">
    <property type="entry name" value="RNA_pol_sigma-70_dom"/>
</dbReference>
<name>A0A132N0M6_9ACTN</name>
<dbReference type="GO" id="GO:0006352">
    <property type="term" value="P:DNA-templated transcription initiation"/>
    <property type="evidence" value="ECO:0007669"/>
    <property type="project" value="InterPro"/>
</dbReference>
<protein>
    <recommendedName>
        <fullName evidence="6">RNA polymerase sigma factor</fullName>
    </recommendedName>
</protein>
<dbReference type="Gene3D" id="1.10.10.10">
    <property type="entry name" value="Winged helix-like DNA-binding domain superfamily/Winged helix DNA-binding domain"/>
    <property type="match status" value="1"/>
</dbReference>
<dbReference type="InterPro" id="IPR000838">
    <property type="entry name" value="RNA_pol_sigma70_ECF_CS"/>
</dbReference>
<dbReference type="EMBL" id="JYIK01000786">
    <property type="protein sequence ID" value="KWX09542.1"/>
    <property type="molecule type" value="Genomic_DNA"/>
</dbReference>
<evidence type="ECO:0000259" key="7">
    <source>
        <dbReference type="Pfam" id="PF04542"/>
    </source>
</evidence>
<evidence type="ECO:0000256" key="1">
    <source>
        <dbReference type="ARBA" id="ARBA00010641"/>
    </source>
</evidence>
<dbReference type="GO" id="GO:0006950">
    <property type="term" value="P:response to stress"/>
    <property type="evidence" value="ECO:0007669"/>
    <property type="project" value="UniProtKB-ARBA"/>
</dbReference>
<dbReference type="SUPFAM" id="SSF88946">
    <property type="entry name" value="Sigma2 domain of RNA polymerase sigma factors"/>
    <property type="match status" value="1"/>
</dbReference>
<proteinExistence type="inferred from homology"/>
<evidence type="ECO:0000313" key="11">
    <source>
        <dbReference type="Proteomes" id="UP000070598"/>
    </source>
</evidence>
<dbReference type="InterPro" id="IPR013249">
    <property type="entry name" value="RNA_pol_sigma70_r4_t2"/>
</dbReference>
<dbReference type="Proteomes" id="UP000070659">
    <property type="component" value="Unassembled WGS sequence"/>
</dbReference>
<dbReference type="GO" id="GO:0016987">
    <property type="term" value="F:sigma factor activity"/>
    <property type="evidence" value="ECO:0007669"/>
    <property type="project" value="UniProtKB-KW"/>
</dbReference>
<keyword evidence="4 6" id="KW-0238">DNA-binding</keyword>
<dbReference type="NCBIfam" id="TIGR02937">
    <property type="entry name" value="sigma70-ECF"/>
    <property type="match status" value="1"/>
</dbReference>
<dbReference type="InterPro" id="IPR036388">
    <property type="entry name" value="WH-like_DNA-bd_sf"/>
</dbReference>
<reference evidence="11" key="1">
    <citation type="submission" date="2015-02" db="EMBL/GenBank/DDBJ databases">
        <title>Physiological reanalysis, assessment of diazotrophy, and genome sequences of multiple isolates of Streptomyces thermoautotrophicus.</title>
        <authorList>
            <person name="MacKellar D.C."/>
            <person name="Lieber L."/>
            <person name="Norman J."/>
            <person name="Bolger A."/>
            <person name="Tobin C."/>
            <person name="Murray J.W."/>
            <person name="Friesen M."/>
            <person name="Prell J."/>
        </authorList>
    </citation>
    <scope>NUCLEOTIDE SEQUENCE [LARGE SCALE GENOMIC DNA]</scope>
    <source>
        <strain evidence="11">UBT1</strain>
    </source>
</reference>
<dbReference type="Pfam" id="PF08281">
    <property type="entry name" value="Sigma70_r4_2"/>
    <property type="match status" value="1"/>
</dbReference>
<dbReference type="Gene3D" id="1.10.1740.10">
    <property type="match status" value="1"/>
</dbReference>
<dbReference type="PATRIC" id="fig|1469144.8.peg.3159"/>
<organism evidence="9 12">
    <name type="scientific">Carbonactinospora thermoautotrophica</name>
    <dbReference type="NCBI Taxonomy" id="1469144"/>
    <lineage>
        <taxon>Bacteria</taxon>
        <taxon>Bacillati</taxon>
        <taxon>Actinomycetota</taxon>
        <taxon>Actinomycetes</taxon>
        <taxon>Kitasatosporales</taxon>
        <taxon>Carbonactinosporaceae</taxon>
        <taxon>Carbonactinospora</taxon>
    </lineage>
</organism>
<keyword evidence="3 6" id="KW-0731">Sigma factor</keyword>
<feature type="domain" description="RNA polymerase sigma-70 region 2" evidence="7">
    <location>
        <begin position="26"/>
        <end position="91"/>
    </location>
</feature>
<keyword evidence="5 6" id="KW-0804">Transcription</keyword>
<dbReference type="PANTHER" id="PTHR43133:SF8">
    <property type="entry name" value="RNA POLYMERASE SIGMA FACTOR HI_1459-RELATED"/>
    <property type="match status" value="1"/>
</dbReference>
<evidence type="ECO:0000256" key="5">
    <source>
        <dbReference type="ARBA" id="ARBA00023163"/>
    </source>
</evidence>
<evidence type="ECO:0000256" key="3">
    <source>
        <dbReference type="ARBA" id="ARBA00023082"/>
    </source>
</evidence>
<comment type="similarity">
    <text evidence="1 6">Belongs to the sigma-70 factor family. ECF subfamily.</text>
</comment>
<sequence>MGTTDEDARVVARVVAGDLGAFEVLVTRWQQVAHRTALALGAGAEAEDIVQEAFLKAFQNLAGFRSGYSFQPWLLQIVANETKNLRRSRYRRQRLEFRLTALFLSDGNIAGEDPYAAVLRDERERLLWKTLQELPDKYRLVLTCRYLLELSEAETAQVLGWRHGSVKSRTSRALAKLRALLIPVETGEVTIHT</sequence>
<dbReference type="GO" id="GO:0003677">
    <property type="term" value="F:DNA binding"/>
    <property type="evidence" value="ECO:0007669"/>
    <property type="project" value="UniProtKB-KW"/>
</dbReference>
<dbReference type="SUPFAM" id="SSF88659">
    <property type="entry name" value="Sigma3 and sigma4 domains of RNA polymerase sigma factors"/>
    <property type="match status" value="1"/>
</dbReference>
<accession>A0A132N0M6</accession>
<reference evidence="9 12" key="2">
    <citation type="submission" date="2015-02" db="EMBL/GenBank/DDBJ databases">
        <title>Physiological reanalysis, assessment of diazotrophy, and genome sequences of multiple isolates of Streptomyces thermoautotrophicus.</title>
        <authorList>
            <person name="MacKellar D.C."/>
            <person name="Lieber L."/>
            <person name="Norman J."/>
            <person name="Bolger A."/>
            <person name="Tobin C."/>
            <person name="Murray J.W."/>
            <person name="Prell J."/>
        </authorList>
    </citation>
    <scope>NUCLEOTIDE SEQUENCE [LARGE SCALE GENOMIC DNA]</scope>
    <source>
        <strain evidence="9 12">UBT1</strain>
    </source>
</reference>
<dbReference type="InterPro" id="IPR039425">
    <property type="entry name" value="RNA_pol_sigma-70-like"/>
</dbReference>
<gene>
    <name evidence="9" type="ORF">TH66_12980</name>
    <name evidence="10" type="ORF">TR74_08965</name>
</gene>
<comment type="caution">
    <text evidence="9">The sequence shown here is derived from an EMBL/GenBank/DDBJ whole genome shotgun (WGS) entry which is preliminary data.</text>
</comment>
<dbReference type="RefSeq" id="WP_067070384.1">
    <property type="nucleotide sequence ID" value="NZ_JYIJ01000017.1"/>
</dbReference>
<dbReference type="InterPro" id="IPR007627">
    <property type="entry name" value="RNA_pol_sigma70_r2"/>
</dbReference>
<keyword evidence="2 6" id="KW-0805">Transcription regulation</keyword>
<dbReference type="PANTHER" id="PTHR43133">
    <property type="entry name" value="RNA POLYMERASE ECF-TYPE SIGMA FACTO"/>
    <property type="match status" value="1"/>
</dbReference>
<evidence type="ECO:0000313" key="9">
    <source>
        <dbReference type="EMBL" id="KWX03708.1"/>
    </source>
</evidence>